<proteinExistence type="predicted"/>
<dbReference type="RefSeq" id="WP_406823669.1">
    <property type="nucleotide sequence ID" value="NZ_CP157485.1"/>
</dbReference>
<name>A0AAU7K091_9SPHI</name>
<accession>A0AAU7K091</accession>
<evidence type="ECO:0000313" key="1">
    <source>
        <dbReference type="EMBL" id="XBO46097.1"/>
    </source>
</evidence>
<gene>
    <name evidence="1" type="ORF">ABEG20_12455</name>
</gene>
<organism evidence="1">
    <name type="scientific">Pedobacter sp. KACC 23697</name>
    <dbReference type="NCBI Taxonomy" id="3149230"/>
    <lineage>
        <taxon>Bacteria</taxon>
        <taxon>Pseudomonadati</taxon>
        <taxon>Bacteroidota</taxon>
        <taxon>Sphingobacteriia</taxon>
        <taxon>Sphingobacteriales</taxon>
        <taxon>Sphingobacteriaceae</taxon>
        <taxon>Pedobacter</taxon>
    </lineage>
</organism>
<dbReference type="EMBL" id="CP157485">
    <property type="protein sequence ID" value="XBO46097.1"/>
    <property type="molecule type" value="Genomic_DNA"/>
</dbReference>
<reference evidence="1" key="1">
    <citation type="submission" date="2024-05" db="EMBL/GenBank/DDBJ databases">
        <authorList>
            <person name="Kim S."/>
            <person name="Heo J."/>
            <person name="Choi H."/>
            <person name="Choi Y."/>
            <person name="Kwon S.-W."/>
            <person name="Kim Y."/>
        </authorList>
    </citation>
    <scope>NUCLEOTIDE SEQUENCE</scope>
    <source>
        <strain evidence="1">KACC 23697</strain>
    </source>
</reference>
<sequence length="245" mass="27642">MRLLRVILIILIFSKSICYAQPNSTIQKYTLSGFINKKIPVELNISVSNQLILGEIKYLNTKLKKPIKIIGHIEDQNQYSLYEFEKDGNISGRIDAARKNNKLEGEWSGTKSDTRYTIILAVKTNQSLKPETFLSLQPHQLAGEYAYQYGEKGYQGSITIKKVSGNTYSYDIGSVTHDPGRNIADASGKAVLKNNQLIIQVNKSCKFKVKFYNGFLIISQEGSYQLNDCEFGFNATLEGTYLKIK</sequence>
<dbReference type="AlphaFoldDB" id="A0AAU7K091"/>
<protein>
    <submittedName>
        <fullName evidence="1">Uncharacterized protein</fullName>
    </submittedName>
</protein>